<name>A0AAV4R9D0_CAEEX</name>
<dbReference type="SMART" id="SM00192">
    <property type="entry name" value="LDLa"/>
    <property type="match status" value="1"/>
</dbReference>
<dbReference type="InterPro" id="IPR036055">
    <property type="entry name" value="LDL_receptor-like_sf"/>
</dbReference>
<evidence type="ECO:0008006" key="5">
    <source>
        <dbReference type="Google" id="ProtNLM"/>
    </source>
</evidence>
<dbReference type="Gene3D" id="4.10.400.10">
    <property type="entry name" value="Low-density Lipoprotein Receptor"/>
    <property type="match status" value="1"/>
</dbReference>
<dbReference type="CDD" id="cd00112">
    <property type="entry name" value="LDLa"/>
    <property type="match status" value="1"/>
</dbReference>
<dbReference type="SUPFAM" id="SSF57424">
    <property type="entry name" value="LDL receptor-like module"/>
    <property type="match status" value="1"/>
</dbReference>
<evidence type="ECO:0000313" key="4">
    <source>
        <dbReference type="Proteomes" id="UP001054945"/>
    </source>
</evidence>
<dbReference type="EMBL" id="BPLR01007485">
    <property type="protein sequence ID" value="GIY17214.1"/>
    <property type="molecule type" value="Genomic_DNA"/>
</dbReference>
<protein>
    <recommendedName>
        <fullName evidence="5">CUB domain-containing protein</fullName>
    </recommendedName>
</protein>
<accession>A0AAV4R9D0</accession>
<comment type="caution">
    <text evidence="3">The sequence shown here is derived from an EMBL/GenBank/DDBJ whole genome shotgun (WGS) entry which is preliminary data.</text>
</comment>
<dbReference type="InterPro" id="IPR002172">
    <property type="entry name" value="LDrepeatLR_classA_rpt"/>
</dbReference>
<proteinExistence type="predicted"/>
<reference evidence="3 4" key="1">
    <citation type="submission" date="2021-06" db="EMBL/GenBank/DDBJ databases">
        <title>Caerostris extrusa draft genome.</title>
        <authorList>
            <person name="Kono N."/>
            <person name="Arakawa K."/>
        </authorList>
    </citation>
    <scope>NUCLEOTIDE SEQUENCE [LARGE SCALE GENOMIC DNA]</scope>
</reference>
<evidence type="ECO:0000256" key="1">
    <source>
        <dbReference type="ARBA" id="ARBA00023157"/>
    </source>
</evidence>
<dbReference type="AlphaFoldDB" id="A0AAV4R9D0"/>
<keyword evidence="2" id="KW-1133">Transmembrane helix</keyword>
<gene>
    <name evidence="3" type="primary">AVEN_88010_1</name>
    <name evidence="3" type="ORF">CEXT_84371</name>
</gene>
<keyword evidence="4" id="KW-1185">Reference proteome</keyword>
<keyword evidence="2" id="KW-0812">Transmembrane</keyword>
<keyword evidence="1" id="KW-1015">Disulfide bond</keyword>
<organism evidence="3 4">
    <name type="scientific">Caerostris extrusa</name>
    <name type="common">Bark spider</name>
    <name type="synonym">Caerostris bankana</name>
    <dbReference type="NCBI Taxonomy" id="172846"/>
    <lineage>
        <taxon>Eukaryota</taxon>
        <taxon>Metazoa</taxon>
        <taxon>Ecdysozoa</taxon>
        <taxon>Arthropoda</taxon>
        <taxon>Chelicerata</taxon>
        <taxon>Arachnida</taxon>
        <taxon>Araneae</taxon>
        <taxon>Araneomorphae</taxon>
        <taxon>Entelegynae</taxon>
        <taxon>Araneoidea</taxon>
        <taxon>Araneidae</taxon>
        <taxon>Caerostris</taxon>
    </lineage>
</organism>
<feature type="transmembrane region" description="Helical" evidence="2">
    <location>
        <begin position="253"/>
        <end position="277"/>
    </location>
</feature>
<evidence type="ECO:0000313" key="3">
    <source>
        <dbReference type="EMBL" id="GIY17214.1"/>
    </source>
</evidence>
<dbReference type="PANTHER" id="PTHR24652:SF69">
    <property type="entry name" value="CUB DOMAIN-CONTAINING PROTEIN"/>
    <property type="match status" value="1"/>
</dbReference>
<evidence type="ECO:0000256" key="2">
    <source>
        <dbReference type="SAM" id="Phobius"/>
    </source>
</evidence>
<dbReference type="Proteomes" id="UP001054945">
    <property type="component" value="Unassembled WGS sequence"/>
</dbReference>
<dbReference type="InterPro" id="IPR042333">
    <property type="entry name" value="LRAD2/Mig-13-like"/>
</dbReference>
<sequence>MTGGLGKKEILKTASIADSQQNVVSTSETRRGIQNNNARAISRFSHSLLRMDTHFGVLLLLFLTPWVAAYITHELERECLNGTVTFTLAPWGAESAAILKATPHTSYKLQMDCRARLVVPPQFAVMVSLRQVGFRINVHGSCKDYIQIQKEILCENIYRVDEERHFDSLSGPNIGQMDILYHTSKEGLDNKTLSGYPGFTLTFTAFTKNPSLNDSAFACSNGNRIWTGLKCDGHNNCGDLSDESTTECGSGGVSVLLILGILIVFVLVVMCVATLACSKNPTVSRIRSRTLSKIPRLGNRRST</sequence>
<dbReference type="PANTHER" id="PTHR24652">
    <property type="entry name" value="LOW-DENSITY LIPOPROTEIN RECEPTOR CLASS A DOMAIN-CONTAINING PROTEIN 2"/>
    <property type="match status" value="1"/>
</dbReference>
<keyword evidence="2" id="KW-0472">Membrane</keyword>